<dbReference type="PANTHER" id="PTHR36933">
    <property type="entry name" value="SLL0788 PROTEIN"/>
    <property type="match status" value="1"/>
</dbReference>
<dbReference type="EMBL" id="CAEZTJ010000058">
    <property type="protein sequence ID" value="CAB4567281.1"/>
    <property type="molecule type" value="Genomic_DNA"/>
</dbReference>
<evidence type="ECO:0000313" key="2">
    <source>
        <dbReference type="EMBL" id="CAB4567281.1"/>
    </source>
</evidence>
<sequence length="170" mass="18667">MRRLLVALALLAFLLGCSSQSATSDFTPADINFAEMMIPHHEQAILMSELALANSEDSEVRNLAQAILDAQSPEIEQMKSWPGVNPSLHSGHMMDGMLSDSEIEALRQAMGRSFDLLFLEGMIKHHEGAIVMAEDVVDSENSEVRDLAKAIISAQESEIAQMLTMVAQRK</sequence>
<dbReference type="PANTHER" id="PTHR36933:SF1">
    <property type="entry name" value="SLL0788 PROTEIN"/>
    <property type="match status" value="1"/>
</dbReference>
<feature type="domain" description="DUF305" evidence="1">
    <location>
        <begin position="30"/>
        <end position="165"/>
    </location>
</feature>
<dbReference type="Pfam" id="PF03713">
    <property type="entry name" value="DUF305"/>
    <property type="match status" value="1"/>
</dbReference>
<proteinExistence type="predicted"/>
<name>A0A6J6DT32_9ZZZZ</name>
<dbReference type="InterPro" id="IPR012347">
    <property type="entry name" value="Ferritin-like"/>
</dbReference>
<dbReference type="Gene3D" id="1.20.1260.10">
    <property type="match status" value="1"/>
</dbReference>
<protein>
    <submittedName>
        <fullName evidence="2">Unannotated protein</fullName>
    </submittedName>
</protein>
<reference evidence="2" key="1">
    <citation type="submission" date="2020-05" db="EMBL/GenBank/DDBJ databases">
        <authorList>
            <person name="Chiriac C."/>
            <person name="Salcher M."/>
            <person name="Ghai R."/>
            <person name="Kavagutti S V."/>
        </authorList>
    </citation>
    <scope>NUCLEOTIDE SEQUENCE</scope>
</reference>
<gene>
    <name evidence="2" type="ORF">UFOPK1650_00519</name>
</gene>
<accession>A0A6J6DT32</accession>
<dbReference type="AlphaFoldDB" id="A0A6J6DT32"/>
<evidence type="ECO:0000259" key="1">
    <source>
        <dbReference type="Pfam" id="PF03713"/>
    </source>
</evidence>
<dbReference type="InterPro" id="IPR005183">
    <property type="entry name" value="DUF305_CopM-like"/>
</dbReference>
<organism evidence="2">
    <name type="scientific">freshwater metagenome</name>
    <dbReference type="NCBI Taxonomy" id="449393"/>
    <lineage>
        <taxon>unclassified sequences</taxon>
        <taxon>metagenomes</taxon>
        <taxon>ecological metagenomes</taxon>
    </lineage>
</organism>
<dbReference type="PROSITE" id="PS51257">
    <property type="entry name" value="PROKAR_LIPOPROTEIN"/>
    <property type="match status" value="1"/>
</dbReference>